<dbReference type="EMBL" id="HBIJ01011610">
    <property type="protein sequence ID" value="CAE0367177.1"/>
    <property type="molecule type" value="Transcribed_RNA"/>
</dbReference>
<proteinExistence type="predicted"/>
<accession>A0A7S3JYP5</accession>
<reference evidence="1" key="1">
    <citation type="submission" date="2021-01" db="EMBL/GenBank/DDBJ databases">
        <authorList>
            <person name="Corre E."/>
            <person name="Pelletier E."/>
            <person name="Niang G."/>
            <person name="Scheremetjew M."/>
            <person name="Finn R."/>
            <person name="Kale V."/>
            <person name="Holt S."/>
            <person name="Cochrane G."/>
            <person name="Meng A."/>
            <person name="Brown T."/>
            <person name="Cohen L."/>
        </authorList>
    </citation>
    <scope>NUCLEOTIDE SEQUENCE</scope>
    <source>
        <strain evidence="1">CCMP1510</strain>
    </source>
</reference>
<protein>
    <submittedName>
        <fullName evidence="1">Uncharacterized protein</fullName>
    </submittedName>
</protein>
<name>A0A7S3JYP5_9STRA</name>
<dbReference type="AlphaFoldDB" id="A0A7S3JYP5"/>
<organism evidence="1">
    <name type="scientific">Aureoumbra lagunensis</name>
    <dbReference type="NCBI Taxonomy" id="44058"/>
    <lineage>
        <taxon>Eukaryota</taxon>
        <taxon>Sar</taxon>
        <taxon>Stramenopiles</taxon>
        <taxon>Ochrophyta</taxon>
        <taxon>Pelagophyceae</taxon>
        <taxon>Pelagomonadales</taxon>
        <taxon>Aureoumbra</taxon>
    </lineage>
</organism>
<evidence type="ECO:0000313" key="1">
    <source>
        <dbReference type="EMBL" id="CAE0367177.1"/>
    </source>
</evidence>
<gene>
    <name evidence="1" type="ORF">ALAG00032_LOCUS7926</name>
</gene>
<sequence>MYDQHELDISSNKVLGEEIFKVSKKSNTETTLTLLTHTIRAAYAVVTNANMFSFGSFITGFLEPDEDLLTESSVTRYPVDNFEYGFFVDMEDDDDDVFQEIPQLRRKIIKRRFEPTINRPIFAPVH</sequence>